<dbReference type="EMBL" id="CAJNNV010032897">
    <property type="protein sequence ID" value="CAE8641460.1"/>
    <property type="molecule type" value="Genomic_DNA"/>
</dbReference>
<feature type="compositionally biased region" description="Basic and acidic residues" evidence="1">
    <location>
        <begin position="57"/>
        <end position="75"/>
    </location>
</feature>
<dbReference type="AlphaFoldDB" id="A0A813HVS4"/>
<comment type="caution">
    <text evidence="2">The sequence shown here is derived from an EMBL/GenBank/DDBJ whole genome shotgun (WGS) entry which is preliminary data.</text>
</comment>
<feature type="region of interest" description="Disordered" evidence="1">
    <location>
        <begin position="57"/>
        <end position="90"/>
    </location>
</feature>
<evidence type="ECO:0000313" key="2">
    <source>
        <dbReference type="EMBL" id="CAE8641460.1"/>
    </source>
</evidence>
<proteinExistence type="predicted"/>
<sequence>AAGAGARKEGLEERQLLEHLVVDCQLEEGRLELCARRALGLSLDVVSVFWMRRLRQRDKSPEEEAARRLASEKHYGVAADSGDGSTEPLA</sequence>
<feature type="non-terminal residue" evidence="2">
    <location>
        <position position="1"/>
    </location>
</feature>
<organism evidence="2 3">
    <name type="scientific">Polarella glacialis</name>
    <name type="common">Dinoflagellate</name>
    <dbReference type="NCBI Taxonomy" id="89957"/>
    <lineage>
        <taxon>Eukaryota</taxon>
        <taxon>Sar</taxon>
        <taxon>Alveolata</taxon>
        <taxon>Dinophyceae</taxon>
        <taxon>Suessiales</taxon>
        <taxon>Suessiaceae</taxon>
        <taxon>Polarella</taxon>
    </lineage>
</organism>
<evidence type="ECO:0000313" key="3">
    <source>
        <dbReference type="Proteomes" id="UP000654075"/>
    </source>
</evidence>
<evidence type="ECO:0000256" key="1">
    <source>
        <dbReference type="SAM" id="MobiDB-lite"/>
    </source>
</evidence>
<dbReference type="Proteomes" id="UP000654075">
    <property type="component" value="Unassembled WGS sequence"/>
</dbReference>
<reference evidence="2" key="1">
    <citation type="submission" date="2021-02" db="EMBL/GenBank/DDBJ databases">
        <authorList>
            <person name="Dougan E. K."/>
            <person name="Rhodes N."/>
            <person name="Thang M."/>
            <person name="Chan C."/>
        </authorList>
    </citation>
    <scope>NUCLEOTIDE SEQUENCE</scope>
</reference>
<accession>A0A813HVS4</accession>
<keyword evidence="3" id="KW-1185">Reference proteome</keyword>
<name>A0A813HVS4_POLGL</name>
<protein>
    <submittedName>
        <fullName evidence="2">Uncharacterized protein</fullName>
    </submittedName>
</protein>
<gene>
    <name evidence="2" type="ORF">PGLA1383_LOCUS56087</name>
</gene>